<evidence type="ECO:0000313" key="3">
    <source>
        <dbReference type="Proteomes" id="UP000838412"/>
    </source>
</evidence>
<protein>
    <submittedName>
        <fullName evidence="2">Hypp4492 protein</fullName>
    </submittedName>
</protein>
<dbReference type="OrthoDB" id="5824787at2759"/>
<evidence type="ECO:0000256" key="1">
    <source>
        <dbReference type="SAM" id="MobiDB-lite"/>
    </source>
</evidence>
<gene>
    <name evidence="2" type="primary">Hypp4492</name>
    <name evidence="2" type="ORF">BLAG_LOCUS23053</name>
</gene>
<organism evidence="2 3">
    <name type="scientific">Branchiostoma lanceolatum</name>
    <name type="common">Common lancelet</name>
    <name type="synonym">Amphioxus lanceolatum</name>
    <dbReference type="NCBI Taxonomy" id="7740"/>
    <lineage>
        <taxon>Eukaryota</taxon>
        <taxon>Metazoa</taxon>
        <taxon>Chordata</taxon>
        <taxon>Cephalochordata</taxon>
        <taxon>Leptocardii</taxon>
        <taxon>Amphioxiformes</taxon>
        <taxon>Branchiostomatidae</taxon>
        <taxon>Branchiostoma</taxon>
    </lineage>
</organism>
<dbReference type="Proteomes" id="UP000838412">
    <property type="component" value="Chromosome 8"/>
</dbReference>
<feature type="compositionally biased region" description="Acidic residues" evidence="1">
    <location>
        <begin position="236"/>
        <end position="248"/>
    </location>
</feature>
<accession>A0A8K0AAK8</accession>
<name>A0A8K0AAK8_BRALA</name>
<feature type="compositionally biased region" description="Basic and acidic residues" evidence="1">
    <location>
        <begin position="226"/>
        <end position="235"/>
    </location>
</feature>
<dbReference type="EMBL" id="OV696693">
    <property type="protein sequence ID" value="CAH1270889.1"/>
    <property type="molecule type" value="Genomic_DNA"/>
</dbReference>
<reference evidence="2" key="1">
    <citation type="submission" date="2022-01" db="EMBL/GenBank/DDBJ databases">
        <authorList>
            <person name="Braso-Vives M."/>
        </authorList>
    </citation>
    <scope>NUCLEOTIDE SEQUENCE</scope>
</reference>
<sequence>MLGGRISLGQRPGSTSSYSELLHLTYSIYRGPEEDWEPAGSKVDANHIPSELSKHSISKQRWTGVLVPAGDETPPYWLLEKRMVLSLLTRGLWMAWRTQTKIGTLFETLWKGTSNERGERLVEFCRDNGLFITNTAFKHRERRRYTWLSPGGSIEVHNRFEALNLLQEEKKTPHEFSAALAEAIKAAAEKLLGKAPRKPNHPWILQDTLDLIDSILQRWKQYPEQLSKDNTPHSDPDDEQDTPSEEAGDAPFPEILESEVEHAIKRLPKNKAAGVDDLPGELLTTQR</sequence>
<proteinExistence type="predicted"/>
<evidence type="ECO:0000313" key="2">
    <source>
        <dbReference type="EMBL" id="CAH1270889.1"/>
    </source>
</evidence>
<dbReference type="AlphaFoldDB" id="A0A8K0AAK8"/>
<keyword evidence="3" id="KW-1185">Reference proteome</keyword>
<feature type="region of interest" description="Disordered" evidence="1">
    <location>
        <begin position="225"/>
        <end position="287"/>
    </location>
</feature>